<keyword evidence="11" id="KW-1185">Reference proteome</keyword>
<evidence type="ECO:0000256" key="6">
    <source>
        <dbReference type="SAM" id="Coils"/>
    </source>
</evidence>
<dbReference type="InterPro" id="IPR017853">
    <property type="entry name" value="GH"/>
</dbReference>
<dbReference type="SUPFAM" id="SSF51445">
    <property type="entry name" value="(Trans)glycosidases"/>
    <property type="match status" value="1"/>
</dbReference>
<dbReference type="GO" id="GO:0004563">
    <property type="term" value="F:beta-N-acetylhexosaminidase activity"/>
    <property type="evidence" value="ECO:0007669"/>
    <property type="project" value="UniProtKB-EC"/>
</dbReference>
<dbReference type="STRING" id="1324314.BVG16_31640"/>
<evidence type="ECO:0000259" key="8">
    <source>
        <dbReference type="Pfam" id="PF00933"/>
    </source>
</evidence>
<dbReference type="Gene3D" id="3.20.20.300">
    <property type="entry name" value="Glycoside hydrolase, family 3, N-terminal domain"/>
    <property type="match status" value="1"/>
</dbReference>
<keyword evidence="4" id="KW-0378">Hydrolase</keyword>
<comment type="similarity">
    <text evidence="2">Belongs to the glycosyl hydrolase 3 family.</text>
</comment>
<dbReference type="SUPFAM" id="SSF52279">
    <property type="entry name" value="Beta-D-glucan exohydrolase, C-terminal domain"/>
    <property type="match status" value="1"/>
</dbReference>
<evidence type="ECO:0000256" key="7">
    <source>
        <dbReference type="SAM" id="MobiDB-lite"/>
    </source>
</evidence>
<dbReference type="InterPro" id="IPR050226">
    <property type="entry name" value="NagZ_Beta-hexosaminidase"/>
</dbReference>
<dbReference type="Pfam" id="PF01915">
    <property type="entry name" value="Glyco_hydro_3_C"/>
    <property type="match status" value="1"/>
</dbReference>
<organism evidence="10 11">
    <name type="scientific">Paenibacillus selenitireducens</name>
    <dbReference type="NCBI Taxonomy" id="1324314"/>
    <lineage>
        <taxon>Bacteria</taxon>
        <taxon>Bacillati</taxon>
        <taxon>Bacillota</taxon>
        <taxon>Bacilli</taxon>
        <taxon>Bacillales</taxon>
        <taxon>Paenibacillaceae</taxon>
        <taxon>Paenibacillus</taxon>
    </lineage>
</organism>
<dbReference type="GO" id="GO:0005975">
    <property type="term" value="P:carbohydrate metabolic process"/>
    <property type="evidence" value="ECO:0007669"/>
    <property type="project" value="InterPro"/>
</dbReference>
<reference evidence="10 11" key="1">
    <citation type="submission" date="2017-01" db="EMBL/GenBank/DDBJ databases">
        <title>Genome analysis of Paenibacillus selenitrireducens ES3-24.</title>
        <authorList>
            <person name="Xu D."/>
            <person name="Yao R."/>
            <person name="Zheng S."/>
        </authorList>
    </citation>
    <scope>NUCLEOTIDE SEQUENCE [LARGE SCALE GENOMIC DNA]</scope>
    <source>
        <strain evidence="10 11">ES3-24</strain>
    </source>
</reference>
<comment type="caution">
    <text evidence="10">The sequence shown here is derived from an EMBL/GenBank/DDBJ whole genome shotgun (WGS) entry which is preliminary data.</text>
</comment>
<dbReference type="PANTHER" id="PTHR30480:SF13">
    <property type="entry name" value="BETA-HEXOSAMINIDASE"/>
    <property type="match status" value="1"/>
</dbReference>
<evidence type="ECO:0000256" key="3">
    <source>
        <dbReference type="ARBA" id="ARBA00012663"/>
    </source>
</evidence>
<dbReference type="InterPro" id="IPR002772">
    <property type="entry name" value="Glyco_hydro_3_C"/>
</dbReference>
<dbReference type="EMBL" id="MSZX01000027">
    <property type="protein sequence ID" value="OPA72871.1"/>
    <property type="molecule type" value="Genomic_DNA"/>
</dbReference>
<evidence type="ECO:0000259" key="9">
    <source>
        <dbReference type="Pfam" id="PF01915"/>
    </source>
</evidence>
<dbReference type="InterPro" id="IPR036881">
    <property type="entry name" value="Glyco_hydro_3_C_sf"/>
</dbReference>
<evidence type="ECO:0000256" key="4">
    <source>
        <dbReference type="ARBA" id="ARBA00022801"/>
    </source>
</evidence>
<dbReference type="EC" id="3.2.1.52" evidence="3"/>
<accession>A0A1T2WZ71</accession>
<dbReference type="InterPro" id="IPR001764">
    <property type="entry name" value="Glyco_hydro_3_N"/>
</dbReference>
<dbReference type="InterPro" id="IPR036962">
    <property type="entry name" value="Glyco_hydro_3_N_sf"/>
</dbReference>
<evidence type="ECO:0000256" key="1">
    <source>
        <dbReference type="ARBA" id="ARBA00001231"/>
    </source>
</evidence>
<protein>
    <recommendedName>
        <fullName evidence="3">beta-N-acetylhexosaminidase</fullName>
        <ecNumber evidence="3">3.2.1.52</ecNumber>
    </recommendedName>
</protein>
<dbReference type="Pfam" id="PF00933">
    <property type="entry name" value="Glyco_hydro_3"/>
    <property type="match status" value="1"/>
</dbReference>
<keyword evidence="5" id="KW-0326">Glycosidase</keyword>
<evidence type="ECO:0000256" key="5">
    <source>
        <dbReference type="ARBA" id="ARBA00023295"/>
    </source>
</evidence>
<name>A0A1T2WZ71_9BACL</name>
<feature type="region of interest" description="Disordered" evidence="7">
    <location>
        <begin position="31"/>
        <end position="66"/>
    </location>
</feature>
<dbReference type="OrthoDB" id="9805821at2"/>
<gene>
    <name evidence="10" type="ORF">BVG16_31640</name>
</gene>
<evidence type="ECO:0000313" key="10">
    <source>
        <dbReference type="EMBL" id="OPA72871.1"/>
    </source>
</evidence>
<proteinExistence type="inferred from homology"/>
<sequence length="628" mass="69585">MKKTGLWITMLSLCIVVFAAYIYVNQTRVNSQSSTSGKGSAETTQEQRPSPSKPAPPSEDETKQKQELAKNTYIQEKLNQMSLEQKAAQMMIVDMDTLHLRAGEQVPDRIRKQQYGGVILFQRNLESAEKTVRLIHDLKAASDKTPLWVAIDQEGGAVTRLPWMPLYAGNMALGATGNVVDAETTGKFIGEDIKSFGFNLNFAPDLDVNNNPDNPVIGIRSFGSDPAAVSQMGISVMNGLHEAGMPAAVKHFPGHGDTETDSHLGLPSIPYDRERLEQIEWVPFREAIANGVDMIMTAHITYPKLETKTVISKKDGSKIHIPATLSSYFLTDVLRNEMHYDGIIVTDSLEMQAISSNFGDKEAVLMAIQAGADIVLIPPDPEKSIAWIAQSVRNGTLSEQQINQSVERILKLKYTYGLFEADNMLSYEEQWKRAEQRLQDAEARRKEQEVAEHAVTLLNNEDHVLPFQMKSEGKIHVFATAKLLSEVKRQIQTQLKNSKQVISVVGYDLTGALSESKVAQMKASDSILIVTRNLNTDKKQRQAAQQLWKQLKQANKKAAVLSVGAPYDIRYLPDIHAYLAVYGDRKTANLPAGIRAALGIIEPSGKLPVMIPDLRGQTLFEVGEGNTY</sequence>
<feature type="coiled-coil region" evidence="6">
    <location>
        <begin position="424"/>
        <end position="451"/>
    </location>
</feature>
<dbReference type="PANTHER" id="PTHR30480">
    <property type="entry name" value="BETA-HEXOSAMINIDASE-RELATED"/>
    <property type="match status" value="1"/>
</dbReference>
<feature type="compositionally biased region" description="Polar residues" evidence="7">
    <location>
        <begin position="31"/>
        <end position="50"/>
    </location>
</feature>
<evidence type="ECO:0000313" key="11">
    <source>
        <dbReference type="Proteomes" id="UP000190188"/>
    </source>
</evidence>
<dbReference type="GO" id="GO:0009254">
    <property type="term" value="P:peptidoglycan turnover"/>
    <property type="evidence" value="ECO:0007669"/>
    <property type="project" value="TreeGrafter"/>
</dbReference>
<keyword evidence="6" id="KW-0175">Coiled coil</keyword>
<feature type="domain" description="Glycoside hydrolase family 3 N-terminal" evidence="8">
    <location>
        <begin position="83"/>
        <end position="412"/>
    </location>
</feature>
<dbReference type="Gene3D" id="3.40.50.1700">
    <property type="entry name" value="Glycoside hydrolase family 3 C-terminal domain"/>
    <property type="match status" value="1"/>
</dbReference>
<evidence type="ECO:0000256" key="2">
    <source>
        <dbReference type="ARBA" id="ARBA00005336"/>
    </source>
</evidence>
<dbReference type="AlphaFoldDB" id="A0A1T2WZ71"/>
<dbReference type="RefSeq" id="WP_078503183.1">
    <property type="nucleotide sequence ID" value="NZ_MSZX01000027.1"/>
</dbReference>
<comment type="catalytic activity">
    <reaction evidence="1">
        <text>Hydrolysis of terminal non-reducing N-acetyl-D-hexosamine residues in N-acetyl-beta-D-hexosaminides.</text>
        <dbReference type="EC" id="3.2.1.52"/>
    </reaction>
</comment>
<dbReference type="Proteomes" id="UP000190188">
    <property type="component" value="Unassembled WGS sequence"/>
</dbReference>
<feature type="domain" description="Glycoside hydrolase family 3 C-terminal" evidence="9">
    <location>
        <begin position="455"/>
        <end position="618"/>
    </location>
</feature>